<name>M0EF10_9EURY</name>
<evidence type="ECO:0000259" key="1">
    <source>
        <dbReference type="Pfam" id="PF18545"/>
    </source>
</evidence>
<dbReference type="AlphaFoldDB" id="M0EF10"/>
<protein>
    <recommendedName>
        <fullName evidence="1">Halobacterial output domain-containing protein</fullName>
    </recommendedName>
</protein>
<evidence type="ECO:0000313" key="3">
    <source>
        <dbReference type="Proteomes" id="UP000011509"/>
    </source>
</evidence>
<dbReference type="Pfam" id="PF18545">
    <property type="entry name" value="HalOD1"/>
    <property type="match status" value="1"/>
</dbReference>
<organism evidence="2 3">
    <name type="scientific">Halorubrum coriense DSM 10284</name>
    <dbReference type="NCBI Taxonomy" id="1227466"/>
    <lineage>
        <taxon>Archaea</taxon>
        <taxon>Methanobacteriati</taxon>
        <taxon>Methanobacteriota</taxon>
        <taxon>Stenosarchaea group</taxon>
        <taxon>Halobacteria</taxon>
        <taxon>Halobacteriales</taxon>
        <taxon>Haloferacaceae</taxon>
        <taxon>Halorubrum</taxon>
    </lineage>
</organism>
<evidence type="ECO:0000313" key="2">
    <source>
        <dbReference type="EMBL" id="ELZ46350.1"/>
    </source>
</evidence>
<dbReference type="RefSeq" id="WP_006113735.1">
    <property type="nucleotide sequence ID" value="NZ_AOJL01000043.1"/>
</dbReference>
<keyword evidence="3" id="KW-1185">Reference proteome</keyword>
<comment type="caution">
    <text evidence="2">The sequence shown here is derived from an EMBL/GenBank/DDBJ whole genome shotgun (WGS) entry which is preliminary data.</text>
</comment>
<dbReference type="Proteomes" id="UP000011509">
    <property type="component" value="Unassembled WGS sequence"/>
</dbReference>
<feature type="domain" description="Halobacterial output" evidence="1">
    <location>
        <begin position="26"/>
        <end position="95"/>
    </location>
</feature>
<proteinExistence type="predicted"/>
<dbReference type="OrthoDB" id="199137at2157"/>
<dbReference type="PATRIC" id="fig|1227466.3.peg.2216"/>
<accession>M0EF10</accession>
<gene>
    <name evidence="2" type="ORF">C464_11063</name>
</gene>
<sequence length="101" mass="10894">MSEPDRDFSKQIATGSREFRETFDWESTPPSTGVVEVVSDATGREPLALPQLYGVVDSDAMDSLFRSSDADPSLTFAFADCEVTVSGDGEVVVRPDVDSAQ</sequence>
<dbReference type="InterPro" id="IPR040624">
    <property type="entry name" value="HalOD1"/>
</dbReference>
<reference evidence="2 3" key="1">
    <citation type="journal article" date="2014" name="PLoS Genet.">
        <title>Phylogenetically driven sequencing of extremely halophilic archaea reveals strategies for static and dynamic osmo-response.</title>
        <authorList>
            <person name="Becker E.A."/>
            <person name="Seitzer P.M."/>
            <person name="Tritt A."/>
            <person name="Larsen D."/>
            <person name="Krusor M."/>
            <person name="Yao A.I."/>
            <person name="Wu D."/>
            <person name="Madern D."/>
            <person name="Eisen J.A."/>
            <person name="Darling A.E."/>
            <person name="Facciotti M.T."/>
        </authorList>
    </citation>
    <scope>NUCLEOTIDE SEQUENCE [LARGE SCALE GENOMIC DNA]</scope>
    <source>
        <strain evidence="2 3">DSM 10284</strain>
    </source>
</reference>
<dbReference type="EMBL" id="AOJL01000043">
    <property type="protein sequence ID" value="ELZ46350.1"/>
    <property type="molecule type" value="Genomic_DNA"/>
</dbReference>